<dbReference type="HOGENOM" id="CLU_679022_0_0_2"/>
<dbReference type="Proteomes" id="UP000019027">
    <property type="component" value="Chromosome"/>
</dbReference>
<dbReference type="NCBIfam" id="TIGR04289">
    <property type="entry name" value="heavy_Cys"/>
    <property type="match status" value="1"/>
</dbReference>
<dbReference type="InterPro" id="IPR027553">
    <property type="entry name" value="Heavy_Cys"/>
</dbReference>
<proteinExistence type="predicted"/>
<dbReference type="STRING" id="582419.TES1_1538"/>
<dbReference type="InterPro" id="IPR027556">
    <property type="entry name" value="Heavy_Cys_CGP"/>
</dbReference>
<dbReference type="GeneID" id="24905979"/>
<sequence length="404" mass="45765">MRRYAMIFILILALLPFAQACFSPTDNLAVEVYFNKPGIAYNLEPLKNAENVLIENGRLIYRSHYDERVAVMLWENKGLHLRIEIPVKSWNSTVLSAKFTTSIILLENSIEKAKELGWKVEGKYTFRKENILVQITPQKGRECSKDSDCATGGCSGEICTTRENATKVISICVYKDWYECLKLTTCGCVNGVCTWKPNDAFERCLKEHGIDPSKVIKMPQADVYIAIYGQKELSEEKRAEIKELFSVLGISCVLENIKFEKRVTSMPEGVVDPYTFNFKEALRVEIEWLKENGILGISDEDIEEIVKVAERGKAGYNSHIGWYETKDGKYAWIPYYESKDAKLLKCTAEPLAYRLPKGTVKIASSTTTTSEYSPLSPTTSSRTICGPAFLSLVSILPLIWRRVH</sequence>
<dbReference type="InterPro" id="IPR027552">
    <property type="entry name" value="CGP_CTERM"/>
</dbReference>
<dbReference type="NCBIfam" id="TIGR04292">
    <property type="entry name" value="heavy_Cys_CGP"/>
    <property type="match status" value="1"/>
</dbReference>
<evidence type="ECO:0000313" key="2">
    <source>
        <dbReference type="Proteomes" id="UP000019027"/>
    </source>
</evidence>
<accession>W0I4A7</accession>
<evidence type="ECO:0000313" key="1">
    <source>
        <dbReference type="EMBL" id="AHF80916.1"/>
    </source>
</evidence>
<keyword evidence="2" id="KW-1185">Reference proteome</keyword>
<dbReference type="AlphaFoldDB" id="W0I4A7"/>
<dbReference type="EMBL" id="CP006965">
    <property type="protein sequence ID" value="AHF80916.1"/>
    <property type="molecule type" value="Genomic_DNA"/>
</dbReference>
<gene>
    <name evidence="1" type="ORF">TES1_1538</name>
</gene>
<dbReference type="OrthoDB" id="31553at2157"/>
<dbReference type="NCBIfam" id="TIGR04288">
    <property type="entry name" value="CGP_CTERM"/>
    <property type="match status" value="1"/>
</dbReference>
<organism evidence="1 2">
    <name type="scientific">Thermococcus paralvinellae</name>
    <dbReference type="NCBI Taxonomy" id="582419"/>
    <lineage>
        <taxon>Archaea</taxon>
        <taxon>Methanobacteriati</taxon>
        <taxon>Methanobacteriota</taxon>
        <taxon>Thermococci</taxon>
        <taxon>Thermococcales</taxon>
        <taxon>Thermococcaceae</taxon>
        <taxon>Thermococcus</taxon>
    </lineage>
</organism>
<protein>
    <recommendedName>
        <fullName evidence="3">Eight-cysteine-cluster domain-containing protein</fullName>
    </recommendedName>
</protein>
<reference evidence="1 2" key="1">
    <citation type="journal article" date="2014" name="Int. J. Syst. Evol. Microbiol.">
        <title>Thermococcus paralvinellae sp. nov. and Thermococcus cleftensis sp. nov. of hyperthermophilic heterotrophs from deep-sea hydrothermal vents.</title>
        <authorList>
            <person name="Hensley S.A."/>
            <person name="Jung J.H."/>
            <person name="Park C.S."/>
            <person name="Holden J.F."/>
        </authorList>
    </citation>
    <scope>NUCLEOTIDE SEQUENCE [LARGE SCALE GENOMIC DNA]</scope>
    <source>
        <strain evidence="1 2">ES1</strain>
    </source>
</reference>
<evidence type="ECO:0008006" key="3">
    <source>
        <dbReference type="Google" id="ProtNLM"/>
    </source>
</evidence>
<dbReference type="PROSITE" id="PS51257">
    <property type="entry name" value="PROKAR_LIPOPROTEIN"/>
    <property type="match status" value="1"/>
</dbReference>
<dbReference type="KEGG" id="ths:TES1_1538"/>
<name>W0I4A7_9EURY</name>
<dbReference type="RefSeq" id="WP_042681772.1">
    <property type="nucleotide sequence ID" value="NZ_CP006965.1"/>
</dbReference>